<accession>A0A561EYG9</accession>
<dbReference type="InterPro" id="IPR007138">
    <property type="entry name" value="ABM_dom"/>
</dbReference>
<dbReference type="InterPro" id="IPR011008">
    <property type="entry name" value="Dimeric_a/b-barrel"/>
</dbReference>
<protein>
    <submittedName>
        <fullName evidence="2">Quinol monooxygenase YgiN</fullName>
    </submittedName>
</protein>
<dbReference type="GO" id="GO:0004497">
    <property type="term" value="F:monooxygenase activity"/>
    <property type="evidence" value="ECO:0007669"/>
    <property type="project" value="UniProtKB-KW"/>
</dbReference>
<keyword evidence="2" id="KW-0560">Oxidoreductase</keyword>
<name>A0A561EYG9_9ACTN</name>
<dbReference type="AlphaFoldDB" id="A0A561EYG9"/>
<gene>
    <name evidence="2" type="ORF">FB465_5813</name>
</gene>
<dbReference type="OrthoDB" id="4874421at2"/>
<evidence type="ECO:0000313" key="3">
    <source>
        <dbReference type="Proteomes" id="UP000318416"/>
    </source>
</evidence>
<dbReference type="Pfam" id="PF03992">
    <property type="entry name" value="ABM"/>
    <property type="match status" value="1"/>
</dbReference>
<evidence type="ECO:0000259" key="1">
    <source>
        <dbReference type="Pfam" id="PF03992"/>
    </source>
</evidence>
<organism evidence="2 3">
    <name type="scientific">Kitasatospora atroaurantiaca</name>
    <dbReference type="NCBI Taxonomy" id="285545"/>
    <lineage>
        <taxon>Bacteria</taxon>
        <taxon>Bacillati</taxon>
        <taxon>Actinomycetota</taxon>
        <taxon>Actinomycetes</taxon>
        <taxon>Kitasatosporales</taxon>
        <taxon>Streptomycetaceae</taxon>
        <taxon>Kitasatospora</taxon>
    </lineage>
</organism>
<dbReference type="Proteomes" id="UP000318416">
    <property type="component" value="Unassembled WGS sequence"/>
</dbReference>
<keyword evidence="3" id="KW-1185">Reference proteome</keyword>
<comment type="caution">
    <text evidence="2">The sequence shown here is derived from an EMBL/GenBank/DDBJ whole genome shotgun (WGS) entry which is preliminary data.</text>
</comment>
<proteinExistence type="predicted"/>
<dbReference type="EMBL" id="VIVR01000001">
    <property type="protein sequence ID" value="TWE20658.1"/>
    <property type="molecule type" value="Genomic_DNA"/>
</dbReference>
<dbReference type="SUPFAM" id="SSF54909">
    <property type="entry name" value="Dimeric alpha+beta barrel"/>
    <property type="match status" value="1"/>
</dbReference>
<reference evidence="2 3" key="1">
    <citation type="submission" date="2019-06" db="EMBL/GenBank/DDBJ databases">
        <title>Sequencing the genomes of 1000 actinobacteria strains.</title>
        <authorList>
            <person name="Klenk H.-P."/>
        </authorList>
    </citation>
    <scope>NUCLEOTIDE SEQUENCE [LARGE SCALE GENOMIC DNA]</scope>
    <source>
        <strain evidence="2 3">DSM 41649</strain>
    </source>
</reference>
<keyword evidence="2" id="KW-0503">Monooxygenase</keyword>
<feature type="domain" description="ABM" evidence="1">
    <location>
        <begin position="13"/>
        <end position="74"/>
    </location>
</feature>
<evidence type="ECO:0000313" key="2">
    <source>
        <dbReference type="EMBL" id="TWE20658.1"/>
    </source>
</evidence>
<sequence>MSGQVLSEVSALVAPEREAELVTSYRELVAGPLPDGLIRTELLRGPGHRWRVQSLWRDRAALEAVRSNPKLAAAPRLFADVGAEPELTVFQVTASQIGSLALD</sequence>
<dbReference type="RefSeq" id="WP_145795136.1">
    <property type="nucleotide sequence ID" value="NZ_BAAABR010000047.1"/>
</dbReference>